<name>I7ZAK9_9GAMM</name>
<evidence type="ECO:0000313" key="5">
    <source>
        <dbReference type="Proteomes" id="UP000003704"/>
    </source>
</evidence>
<dbReference type="RefSeq" id="WP_007185424.1">
    <property type="nucleotide sequence ID" value="NZ_AKGD01000002.1"/>
</dbReference>
<dbReference type="EMBL" id="AKGD01000002">
    <property type="protein sequence ID" value="EIT68899.1"/>
    <property type="molecule type" value="Genomic_DNA"/>
</dbReference>
<organism evidence="4 5">
    <name type="scientific">Hydrocarboniphaga effusa AP103</name>
    <dbReference type="NCBI Taxonomy" id="1172194"/>
    <lineage>
        <taxon>Bacteria</taxon>
        <taxon>Pseudomonadati</taxon>
        <taxon>Pseudomonadota</taxon>
        <taxon>Gammaproteobacteria</taxon>
        <taxon>Nevskiales</taxon>
        <taxon>Nevskiaceae</taxon>
        <taxon>Hydrocarboniphaga</taxon>
    </lineage>
</organism>
<protein>
    <submittedName>
        <fullName evidence="4">NADH-flavin oxidoreductase/NADH oxidase</fullName>
    </submittedName>
</protein>
<reference evidence="4 5" key="1">
    <citation type="journal article" date="2012" name="J. Bacteriol.">
        <title>Genome Sequence of n-Alkane-Degrading Hydrocarboniphaga effusa Strain AP103T (ATCC BAA-332T).</title>
        <authorList>
            <person name="Chang H.K."/>
            <person name="Zylstra G.J."/>
            <person name="Chae J.C."/>
        </authorList>
    </citation>
    <scope>NUCLEOTIDE SEQUENCE [LARGE SCALE GENOMIC DNA]</scope>
    <source>
        <strain evidence="4 5">AP103</strain>
    </source>
</reference>
<dbReference type="InterPro" id="IPR013785">
    <property type="entry name" value="Aldolase_TIM"/>
</dbReference>
<dbReference type="PANTHER" id="PTHR43656:SF2">
    <property type="entry name" value="BINDING OXIDOREDUCTASE, PUTATIVE (AFU_ORTHOLOGUE AFUA_2G08260)-RELATED"/>
    <property type="match status" value="1"/>
</dbReference>
<accession>I7ZAK9</accession>
<dbReference type="GO" id="GO:0010181">
    <property type="term" value="F:FMN binding"/>
    <property type="evidence" value="ECO:0007669"/>
    <property type="project" value="InterPro"/>
</dbReference>
<sequence length="414" mass="43861">MSNELERAYAPWKLGPLTLRNRFIKSATNEGNAPGGTPTQALVRHHRSMAAGGVGMTTVAYCAVSADGRTFEDQVMLGPASRPHLRAVTDAVHAEGAAACAQVTHGGAFNFLSKLSTSSPVSASGGLNPPGFLSGRVFRHAASASELRSLREQFVQGAREARAAGFDAVEIHMGHGYLLSQFLSPAYNRRRDEYGGSAQRRARFPSEVLAAVLDAVGAHMGVSCKISIFEGMRGGATVDDAIVTAQTMASAGAHLIVNSAGMNVESPWHIFGSAMPEGIGGENASAMMRFGNRMLKWQQPPIEFQPLYLLQAARRIRAQVRAPLAYLGGVTSVDDIRSAIAEGFDAIVVGRALIHRPDLLLAFRSGELSRSGCDHCNRCVALMYSAGGTRCALTSREDIAANRTPAATADQPVG</sequence>
<gene>
    <name evidence="4" type="ORF">WQQ_24810</name>
</gene>
<keyword evidence="5" id="KW-1185">Reference proteome</keyword>
<dbReference type="InterPro" id="IPR001155">
    <property type="entry name" value="OxRdtase_FMN_N"/>
</dbReference>
<dbReference type="Gene3D" id="3.20.20.70">
    <property type="entry name" value="Aldolase class I"/>
    <property type="match status" value="1"/>
</dbReference>
<dbReference type="CDD" id="cd02803">
    <property type="entry name" value="OYE_like_FMN_family"/>
    <property type="match status" value="1"/>
</dbReference>
<dbReference type="AlphaFoldDB" id="I7ZAK9"/>
<dbReference type="SUPFAM" id="SSF51395">
    <property type="entry name" value="FMN-linked oxidoreductases"/>
    <property type="match status" value="1"/>
</dbReference>
<dbReference type="Pfam" id="PF00724">
    <property type="entry name" value="Oxidored_FMN"/>
    <property type="match status" value="1"/>
</dbReference>
<dbReference type="STRING" id="1172194.WQQ_24810"/>
<dbReference type="OrthoDB" id="8523426at2"/>
<evidence type="ECO:0000313" key="4">
    <source>
        <dbReference type="EMBL" id="EIT68899.1"/>
    </source>
</evidence>
<dbReference type="Proteomes" id="UP000003704">
    <property type="component" value="Unassembled WGS sequence"/>
</dbReference>
<keyword evidence="1" id="KW-0285">Flavoprotein</keyword>
<proteinExistence type="predicted"/>
<dbReference type="GO" id="GO:0016491">
    <property type="term" value="F:oxidoreductase activity"/>
    <property type="evidence" value="ECO:0007669"/>
    <property type="project" value="UniProtKB-KW"/>
</dbReference>
<evidence type="ECO:0000259" key="3">
    <source>
        <dbReference type="Pfam" id="PF00724"/>
    </source>
</evidence>
<keyword evidence="2" id="KW-0560">Oxidoreductase</keyword>
<evidence type="ECO:0000256" key="1">
    <source>
        <dbReference type="ARBA" id="ARBA00022630"/>
    </source>
</evidence>
<evidence type="ECO:0000256" key="2">
    <source>
        <dbReference type="ARBA" id="ARBA00023002"/>
    </source>
</evidence>
<dbReference type="PANTHER" id="PTHR43656">
    <property type="entry name" value="BINDING OXIDOREDUCTASE, PUTATIVE (AFU_ORTHOLOGUE AFUA_2G08260)-RELATED"/>
    <property type="match status" value="1"/>
</dbReference>
<feature type="domain" description="NADH:flavin oxidoreductase/NADH oxidase N-terminal" evidence="3">
    <location>
        <begin position="9"/>
        <end position="262"/>
    </location>
</feature>
<comment type="caution">
    <text evidence="4">The sequence shown here is derived from an EMBL/GenBank/DDBJ whole genome shotgun (WGS) entry which is preliminary data.</text>
</comment>
<dbReference type="InterPro" id="IPR051799">
    <property type="entry name" value="NADH_flavin_oxidoreductase"/>
</dbReference>